<keyword evidence="2" id="KW-1185">Reference proteome</keyword>
<reference evidence="1 2" key="1">
    <citation type="submission" date="2019-03" db="EMBL/GenBank/DDBJ databases">
        <title>Draft genome sequences of novel Actinobacteria.</title>
        <authorList>
            <person name="Sahin N."/>
            <person name="Ay H."/>
            <person name="Saygin H."/>
        </authorList>
    </citation>
    <scope>NUCLEOTIDE SEQUENCE [LARGE SCALE GENOMIC DNA]</scope>
    <source>
        <strain evidence="1 2">H3C3</strain>
    </source>
</reference>
<evidence type="ECO:0000313" key="2">
    <source>
        <dbReference type="Proteomes" id="UP000294513"/>
    </source>
</evidence>
<dbReference type="OrthoDB" id="3449821at2"/>
<dbReference type="SUPFAM" id="SSF48452">
    <property type="entry name" value="TPR-like"/>
    <property type="match status" value="1"/>
</dbReference>
<dbReference type="Gene3D" id="2.40.70.10">
    <property type="entry name" value="Acid Proteases"/>
    <property type="match status" value="1"/>
</dbReference>
<comment type="caution">
    <text evidence="1">The sequence shown here is derived from an EMBL/GenBank/DDBJ whole genome shotgun (WGS) entry which is preliminary data.</text>
</comment>
<dbReference type="SUPFAM" id="SSF50630">
    <property type="entry name" value="Acid proteases"/>
    <property type="match status" value="1"/>
</dbReference>
<gene>
    <name evidence="1" type="ORF">E1298_06990</name>
</gene>
<dbReference type="EMBL" id="SMKU01000020">
    <property type="protein sequence ID" value="TDD94337.1"/>
    <property type="molecule type" value="Genomic_DNA"/>
</dbReference>
<dbReference type="AlphaFoldDB" id="A0A4V2YYS3"/>
<protein>
    <submittedName>
        <fullName evidence="1">Tetratricopeptide repeat protein</fullName>
    </submittedName>
</protein>
<proteinExistence type="predicted"/>
<dbReference type="Pfam" id="PF13650">
    <property type="entry name" value="Asp_protease_2"/>
    <property type="match status" value="1"/>
</dbReference>
<dbReference type="Gene3D" id="1.25.40.10">
    <property type="entry name" value="Tetratricopeptide repeat domain"/>
    <property type="match status" value="1"/>
</dbReference>
<dbReference type="InterPro" id="IPR011990">
    <property type="entry name" value="TPR-like_helical_dom_sf"/>
</dbReference>
<dbReference type="RefSeq" id="WP_131890132.1">
    <property type="nucleotide sequence ID" value="NZ_SMKU01000020.1"/>
</dbReference>
<evidence type="ECO:0000313" key="1">
    <source>
        <dbReference type="EMBL" id="TDD94337.1"/>
    </source>
</evidence>
<organism evidence="1 2">
    <name type="scientific">Actinomadura rubrisoli</name>
    <dbReference type="NCBI Taxonomy" id="2530368"/>
    <lineage>
        <taxon>Bacteria</taxon>
        <taxon>Bacillati</taxon>
        <taxon>Actinomycetota</taxon>
        <taxon>Actinomycetes</taxon>
        <taxon>Streptosporangiales</taxon>
        <taxon>Thermomonosporaceae</taxon>
        <taxon>Actinomadura</taxon>
    </lineage>
</organism>
<dbReference type="PROSITE" id="PS51318">
    <property type="entry name" value="TAT"/>
    <property type="match status" value="1"/>
</dbReference>
<dbReference type="InterPro" id="IPR006311">
    <property type="entry name" value="TAT_signal"/>
</dbReference>
<accession>A0A4V2YYS3</accession>
<dbReference type="Pfam" id="PF14559">
    <property type="entry name" value="TPR_19"/>
    <property type="match status" value="1"/>
</dbReference>
<dbReference type="Proteomes" id="UP000294513">
    <property type="component" value="Unassembled WGS sequence"/>
</dbReference>
<dbReference type="InterPro" id="IPR021109">
    <property type="entry name" value="Peptidase_aspartic_dom_sf"/>
</dbReference>
<sequence>MNDRRGFLRRAGLAAGVGAVLPVLGAHRSGAAPTGDSAEPDRLFKAGKFGKADRGYERLLRKDPKNAHAMAQRGYIALMSNQFANAENFLGRAIRLAPGDKASKQRLADCFARQDDFARAVPLLREAGMEAKATQYASVKGRPYESHGAEATRLPFLATEPLPLVEAAVNDGEPRKFLLDTGATLILSMETAKAAGLRAVSSSTGVGGGREVKVYHGVMRSFRMAGIELHNLPVSWAESALPAELGDPQPSGVIGTTIFYHFLTTMDYASRALVLRRRTPAQLREFKTAAGRAAARPLPLWIAGDHIPCTLGSLNGYGPMVAYLDTGGPGGMGVVLTEEMARRAGIELDHDRPGTFNRVKVLPGFAREARLGNAVARDIYSIAGDLSFDAHFGFETIANFTHSFFKPFAITFDFTNMHFYVTGKTSPANPPS</sequence>
<name>A0A4V2YYS3_9ACTN</name>